<evidence type="ECO:0000256" key="2">
    <source>
        <dbReference type="ARBA" id="ARBA00022525"/>
    </source>
</evidence>
<dbReference type="EMBL" id="PIUK01000496">
    <property type="protein sequence ID" value="MBY6278401.1"/>
    <property type="molecule type" value="Genomic_DNA"/>
</dbReference>
<feature type="domain" description="Pre-toxin TG" evidence="3">
    <location>
        <begin position="3"/>
        <end position="64"/>
    </location>
</feature>
<sequence length="127" mass="14162">MKEFGLELSGWYDLQRVFGEYDPVTGERLSWGDRLLAGGNLLLTFIPPAKGASVADKAGIKGVKTVETAVDVSKWISKTKNVLNVDKIKGAFQTIYYQVIKGPITETIRSFKKQWEQLLENVGSVLR</sequence>
<gene>
    <name evidence="4" type="ORF">CWE10_20080</name>
</gene>
<accession>A0A953I7G1</accession>
<evidence type="ECO:0000259" key="3">
    <source>
        <dbReference type="Pfam" id="PF14449"/>
    </source>
</evidence>
<organism evidence="4 5">
    <name type="scientific">Symbiobacterium thermophilum</name>
    <dbReference type="NCBI Taxonomy" id="2734"/>
    <lineage>
        <taxon>Bacteria</taxon>
        <taxon>Bacillati</taxon>
        <taxon>Bacillota</taxon>
        <taxon>Clostridia</taxon>
        <taxon>Eubacteriales</taxon>
        <taxon>Symbiobacteriaceae</taxon>
        <taxon>Symbiobacterium</taxon>
    </lineage>
</organism>
<comment type="subcellular location">
    <subcellularLocation>
        <location evidence="1">Secreted</location>
    </subcellularLocation>
</comment>
<reference evidence="4" key="1">
    <citation type="submission" date="2017-11" db="EMBL/GenBank/DDBJ databases">
        <title>Three new genomes from thermophilic consortium.</title>
        <authorList>
            <person name="Quaggio R."/>
            <person name="Amgarten D."/>
            <person name="Setubal J.C."/>
        </authorList>
    </citation>
    <scope>NUCLEOTIDE SEQUENCE</scope>
    <source>
        <strain evidence="4">ZCTH01-B2</strain>
    </source>
</reference>
<evidence type="ECO:0000256" key="1">
    <source>
        <dbReference type="ARBA" id="ARBA00004613"/>
    </source>
</evidence>
<dbReference type="Proteomes" id="UP000732377">
    <property type="component" value="Unassembled WGS sequence"/>
</dbReference>
<proteinExistence type="predicted"/>
<dbReference type="Pfam" id="PF14449">
    <property type="entry name" value="PT-TG"/>
    <property type="match status" value="1"/>
</dbReference>
<protein>
    <recommendedName>
        <fullName evidence="3">Pre-toxin TG domain-containing protein</fullName>
    </recommendedName>
</protein>
<dbReference type="InterPro" id="IPR027797">
    <property type="entry name" value="PT-TG_dom"/>
</dbReference>
<name>A0A953I7G1_SYMTR</name>
<evidence type="ECO:0000313" key="4">
    <source>
        <dbReference type="EMBL" id="MBY6278401.1"/>
    </source>
</evidence>
<evidence type="ECO:0000313" key="5">
    <source>
        <dbReference type="Proteomes" id="UP000732377"/>
    </source>
</evidence>
<dbReference type="GO" id="GO:0005576">
    <property type="term" value="C:extracellular region"/>
    <property type="evidence" value="ECO:0007669"/>
    <property type="project" value="UniProtKB-SubCell"/>
</dbReference>
<keyword evidence="2" id="KW-0964">Secreted</keyword>
<comment type="caution">
    <text evidence="4">The sequence shown here is derived from an EMBL/GenBank/DDBJ whole genome shotgun (WGS) entry which is preliminary data.</text>
</comment>
<feature type="non-terminal residue" evidence="4">
    <location>
        <position position="127"/>
    </location>
</feature>
<dbReference type="AlphaFoldDB" id="A0A953I7G1"/>